<name>A0A1I4WRN2_9FLAO</name>
<dbReference type="EMBL" id="FOUZ01000007">
    <property type="protein sequence ID" value="SFN16458.1"/>
    <property type="molecule type" value="Genomic_DNA"/>
</dbReference>
<gene>
    <name evidence="1" type="ORF">SAMN05421738_107152</name>
</gene>
<evidence type="ECO:0000313" key="1">
    <source>
        <dbReference type="EMBL" id="SFN16458.1"/>
    </source>
</evidence>
<protein>
    <submittedName>
        <fullName evidence="1">Uncharacterized protein</fullName>
    </submittedName>
</protein>
<sequence length="212" mass="25006">MIQAHFSTEKTNVQTQGSTYNEDFGEAYISDFKKLAIINYFYIYIDYTITYVYRITSDNYLQLIDIDQFNNNFKRRIVAQYKYDNNLSFIENLKTIITEFIHSRGMFDGQITQFESDIISDELYHQIQQSIEDKMIDNTKSELLDYMHEVGLDPVVHDSEKGLFISKCVNSVNHPIFIVITSEKEEWTCGYCHKKGGLTELKEWIEFKNSKN</sequence>
<reference evidence="2" key="1">
    <citation type="submission" date="2016-10" db="EMBL/GenBank/DDBJ databases">
        <authorList>
            <person name="Varghese N."/>
            <person name="Submissions S."/>
        </authorList>
    </citation>
    <scope>NUCLEOTIDE SEQUENCE [LARGE SCALE GENOMIC DNA]</scope>
    <source>
        <strain evidence="2">XJ109</strain>
    </source>
</reference>
<proteinExistence type="predicted"/>
<dbReference type="RefSeq" id="WP_092908204.1">
    <property type="nucleotide sequence ID" value="NZ_FOUZ01000007.1"/>
</dbReference>
<accession>A0A1I4WRN2</accession>
<keyword evidence="2" id="KW-1185">Reference proteome</keyword>
<dbReference type="OrthoDB" id="1436400at2"/>
<evidence type="ECO:0000313" key="2">
    <source>
        <dbReference type="Proteomes" id="UP000199149"/>
    </source>
</evidence>
<dbReference type="Proteomes" id="UP000199149">
    <property type="component" value="Unassembled WGS sequence"/>
</dbReference>
<organism evidence="1 2">
    <name type="scientific">Algoriella xinjiangensis</name>
    <dbReference type="NCBI Taxonomy" id="684065"/>
    <lineage>
        <taxon>Bacteria</taxon>
        <taxon>Pseudomonadati</taxon>
        <taxon>Bacteroidota</taxon>
        <taxon>Flavobacteriia</taxon>
        <taxon>Flavobacteriales</taxon>
        <taxon>Weeksellaceae</taxon>
        <taxon>Algoriella</taxon>
    </lineage>
</organism>
<dbReference type="AlphaFoldDB" id="A0A1I4WRN2"/>